<sequence length="85" mass="9657">MSNKIIDANKIQLTLKELLSLVKADTEIIITEGNKPLARLIYLVETEETTTKTSNLRQPGLHSGKIWTSEDFDEPLPEEFWTGEL</sequence>
<gene>
    <name evidence="1" type="ORF">EWV85_16120</name>
</gene>
<evidence type="ECO:0000313" key="2">
    <source>
        <dbReference type="Proteomes" id="UP000316443"/>
    </source>
</evidence>
<comment type="caution">
    <text evidence="1">The sequence shown here is derived from an EMBL/GenBank/DDBJ whole genome shotgun (WGS) entry which is preliminary data.</text>
</comment>
<reference evidence="1 2" key="1">
    <citation type="submission" date="2019-01" db="EMBL/GenBank/DDBJ databases">
        <title>Coherence of Microcystis species and biogeography revealed through population genomics.</title>
        <authorList>
            <person name="Perez-Carrascal O.M."/>
            <person name="Terrat Y."/>
            <person name="Giani A."/>
            <person name="Fortin N."/>
            <person name="Tromas N."/>
            <person name="Shapiro B.J."/>
        </authorList>
    </citation>
    <scope>NUCLEOTIDE SEQUENCE [LARGE SCALE GENOMIC DNA]</scope>
    <source>
        <strain evidence="1">Ma_QC_C_20070703_M131</strain>
    </source>
</reference>
<name>A0A551XPL8_MICAE</name>
<proteinExistence type="predicted"/>
<protein>
    <submittedName>
        <fullName evidence="1">Prevent-host-death protein</fullName>
    </submittedName>
</protein>
<dbReference type="EMBL" id="SFCA01000165">
    <property type="protein sequence ID" value="TRT50658.1"/>
    <property type="molecule type" value="Genomic_DNA"/>
</dbReference>
<accession>A0A551XPL8</accession>
<organism evidence="1 2">
    <name type="scientific">Microcystis aeruginosa Ma_QC_C_20070703_M131</name>
    <dbReference type="NCBI Taxonomy" id="2486263"/>
    <lineage>
        <taxon>Bacteria</taxon>
        <taxon>Bacillati</taxon>
        <taxon>Cyanobacteriota</taxon>
        <taxon>Cyanophyceae</taxon>
        <taxon>Oscillatoriophycideae</taxon>
        <taxon>Chroococcales</taxon>
        <taxon>Microcystaceae</taxon>
        <taxon>Microcystis</taxon>
    </lineage>
</organism>
<dbReference type="AlphaFoldDB" id="A0A551XPL8"/>
<evidence type="ECO:0000313" key="1">
    <source>
        <dbReference type="EMBL" id="TRT50658.1"/>
    </source>
</evidence>
<dbReference type="Proteomes" id="UP000316443">
    <property type="component" value="Unassembled WGS sequence"/>
</dbReference>